<gene>
    <name evidence="1" type="ORF">FSB_LOCUS17832</name>
    <name evidence="2" type="ORF">FSB_LOCUS52254</name>
</gene>
<dbReference type="EMBL" id="OIVN01005890">
    <property type="protein sequence ID" value="SPD24372.1"/>
    <property type="molecule type" value="Genomic_DNA"/>
</dbReference>
<dbReference type="EMBL" id="OIVN01001111">
    <property type="protein sequence ID" value="SPC89950.1"/>
    <property type="molecule type" value="Genomic_DNA"/>
</dbReference>
<organism evidence="1">
    <name type="scientific">Fagus sylvatica</name>
    <name type="common">Beechnut</name>
    <dbReference type="NCBI Taxonomy" id="28930"/>
    <lineage>
        <taxon>Eukaryota</taxon>
        <taxon>Viridiplantae</taxon>
        <taxon>Streptophyta</taxon>
        <taxon>Embryophyta</taxon>
        <taxon>Tracheophyta</taxon>
        <taxon>Spermatophyta</taxon>
        <taxon>Magnoliopsida</taxon>
        <taxon>eudicotyledons</taxon>
        <taxon>Gunneridae</taxon>
        <taxon>Pentapetalae</taxon>
        <taxon>rosids</taxon>
        <taxon>fabids</taxon>
        <taxon>Fagales</taxon>
        <taxon>Fagaceae</taxon>
        <taxon>Fagus</taxon>
    </lineage>
</organism>
<dbReference type="AlphaFoldDB" id="A0A2N9FSA1"/>
<protein>
    <submittedName>
        <fullName evidence="1">Uncharacterized protein</fullName>
    </submittedName>
</protein>
<reference evidence="1" key="1">
    <citation type="submission" date="2018-02" db="EMBL/GenBank/DDBJ databases">
        <authorList>
            <person name="Cohen D.B."/>
            <person name="Kent A.D."/>
        </authorList>
    </citation>
    <scope>NUCLEOTIDE SEQUENCE</scope>
</reference>
<evidence type="ECO:0000313" key="2">
    <source>
        <dbReference type="EMBL" id="SPD24372.1"/>
    </source>
</evidence>
<sequence length="71" mass="7888">MLCSALSSRIFCSSSPRSVLMKPWISLLPNALLCSLLPNFLLLLSPICPHEAMDLSPPKVFPLLKFERFGV</sequence>
<proteinExistence type="predicted"/>
<evidence type="ECO:0000313" key="1">
    <source>
        <dbReference type="EMBL" id="SPC89950.1"/>
    </source>
</evidence>
<name>A0A2N9FSA1_FAGSY</name>
<accession>A0A2N9FSA1</accession>